<name>I3EEV2_NEMP3</name>
<evidence type="ECO:0000313" key="2">
    <source>
        <dbReference type="Proteomes" id="UP000002872"/>
    </source>
</evidence>
<dbReference type="AlphaFoldDB" id="I3EEV2"/>
<dbReference type="InParanoid" id="I3EEV2"/>
<proteinExistence type="predicted"/>
<protein>
    <recommendedName>
        <fullName evidence="3">RING-type domain-containing protein</fullName>
    </recommendedName>
</protein>
<accession>I3EEV2</accession>
<sequence>MKKDQWYETRYMPMNYKLRATAIAILILFMGYLEARPTRIVEALAQDIGRTKEPPLIRTLKILGIERPDVNLEAIELRPKNNGALKIVNNMHRSFSINLSKYHNIASRIFDFEDSIVYENIELIGSDEINEKDSSSRKAQKDICMKFIRAFRNLKAIRVSIKNIWIKKEDQLLGIFAELTNNRMKFRANIKKIVFHNVSNCLAIQILKHYVFDIPVELVFSGNRYITWNFLSNLPKHGKYKRIEIEQIDGIENLSRNKIKKLREIIPVLKIQTLPPVSNVNEIPPELEGIFEGVIETTNSNTVRRYKNLAINRAALLQENKIIELLAYSSDDFIIDGQNNSYIGQQSNTAADPSFDAEMQELLKDNPYTSLRREMHFNHTRSEYVYEVTIRFETPVKLTVAFLKQIFYWFEKYIPICTKITIKNVTMTKALGDALGSVKIYVMFLQHLKYAAIEEINGEKLKLELRNVDLYHNASGLTKTSYSNHELSTKVFPAELYIKNNLHCKERGPNNTPSTIKMVYPGAQSNDAVTLCMVCGISAFINEESKEVCKTTIDNLSIKEVENITWEEFCSKDNRQYIEKHLHLAYFMNSDITITKENLFSHIKCFLTKPIVILPECMHTICAKCFSNWHMHMQSTESLVHERNNLVTISCPTCRGENRIATFFQYPVRTFNEADTPKAHIYQSECLQFGKKSIRNYVFYVCDGFKNDDYYREVIGYLIKKDVVIRSPVVSSS</sequence>
<dbReference type="Gene3D" id="3.30.40.10">
    <property type="entry name" value="Zinc/RING finger domain, C3HC4 (zinc finger)"/>
    <property type="match status" value="1"/>
</dbReference>
<dbReference type="EMBL" id="GL870880">
    <property type="protein sequence ID" value="EIJ87749.1"/>
    <property type="molecule type" value="Genomic_DNA"/>
</dbReference>
<organism evidence="1 2">
    <name type="scientific">Nematocida parisii (strain ERTm3)</name>
    <name type="common">Nematode killer fungus</name>
    <dbReference type="NCBI Taxonomy" id="935791"/>
    <lineage>
        <taxon>Eukaryota</taxon>
        <taxon>Fungi</taxon>
        <taxon>Fungi incertae sedis</taxon>
        <taxon>Microsporidia</taxon>
        <taxon>Nematocida</taxon>
    </lineage>
</organism>
<evidence type="ECO:0000313" key="1">
    <source>
        <dbReference type="EMBL" id="EIJ87749.1"/>
    </source>
</evidence>
<gene>
    <name evidence="1" type="ORF">NEQG_01821</name>
</gene>
<reference evidence="1" key="1">
    <citation type="submission" date="2011-01" db="EMBL/GenBank/DDBJ databases">
        <title>The Genome Sequence of Nematocida parisii strain ERTm3.</title>
        <authorList>
            <consortium name="The Broad Institute Genome Sequencing Platform"/>
            <consortium name="The Broad Institute Genome Sequencing Center for Infectious Disease"/>
            <person name="Cuomo C."/>
            <person name="Troemel E."/>
            <person name="Young S.K."/>
            <person name="Zeng Q."/>
            <person name="Gargeya S."/>
            <person name="Fitzgerald M."/>
            <person name="Haas B."/>
            <person name="Abouelleil A."/>
            <person name="Alvarado L."/>
            <person name="Arachchi H.M."/>
            <person name="Berlin A."/>
            <person name="Chapman S.B."/>
            <person name="Gearin G."/>
            <person name="Goldberg J."/>
            <person name="Griggs A."/>
            <person name="Gujja S."/>
            <person name="Hansen M."/>
            <person name="Heiman D."/>
            <person name="Howarth C."/>
            <person name="Larimer J."/>
            <person name="Lui A."/>
            <person name="MacDonald P.J.P."/>
            <person name="McCowen C."/>
            <person name="Montmayeur A."/>
            <person name="Murphy C."/>
            <person name="Neiman D."/>
            <person name="Pearson M."/>
            <person name="Priest M."/>
            <person name="Roberts A."/>
            <person name="Saif S."/>
            <person name="Shea T."/>
            <person name="Sisk P."/>
            <person name="Stolte C."/>
            <person name="Sykes S."/>
            <person name="Wortman J."/>
            <person name="Nusbaum C."/>
            <person name="Birren B."/>
        </authorList>
    </citation>
    <scope>NUCLEOTIDE SEQUENCE</scope>
    <source>
        <strain evidence="1">ERTm3</strain>
    </source>
</reference>
<dbReference type="Proteomes" id="UP000002872">
    <property type="component" value="Unassembled WGS sequence"/>
</dbReference>
<evidence type="ECO:0008006" key="3">
    <source>
        <dbReference type="Google" id="ProtNLM"/>
    </source>
</evidence>
<dbReference type="VEuPathDB" id="MicrosporidiaDB:NEQG_01821"/>
<dbReference type="HOGENOM" id="CLU_372576_0_0_1"/>
<dbReference type="SUPFAM" id="SSF57850">
    <property type="entry name" value="RING/U-box"/>
    <property type="match status" value="1"/>
</dbReference>
<dbReference type="OrthoDB" id="1630758at2759"/>
<dbReference type="OMA" id="HTICAKC"/>
<keyword evidence="2" id="KW-1185">Reference proteome</keyword>
<dbReference type="InterPro" id="IPR013083">
    <property type="entry name" value="Znf_RING/FYVE/PHD"/>
</dbReference>